<dbReference type="Gene3D" id="2.60.200.20">
    <property type="match status" value="1"/>
</dbReference>
<dbReference type="InterPro" id="IPR008984">
    <property type="entry name" value="SMAD_FHA_dom_sf"/>
</dbReference>
<evidence type="ECO:0000259" key="4">
    <source>
        <dbReference type="PROSITE" id="PS50006"/>
    </source>
</evidence>
<dbReference type="EMBL" id="JACCBM010000001">
    <property type="protein sequence ID" value="NYD69626.1"/>
    <property type="molecule type" value="Genomic_DNA"/>
</dbReference>
<gene>
    <name evidence="5" type="ORF">BJ984_000784</name>
</gene>
<dbReference type="SUPFAM" id="SSF49879">
    <property type="entry name" value="SMAD/FHA domain"/>
    <property type="match status" value="1"/>
</dbReference>
<keyword evidence="6" id="KW-1185">Reference proteome</keyword>
<dbReference type="Proteomes" id="UP000549913">
    <property type="component" value="Unassembled WGS sequence"/>
</dbReference>
<proteinExistence type="predicted"/>
<accession>A0A852SB65</accession>
<comment type="caution">
    <text evidence="5">The sequence shown here is derived from an EMBL/GenBank/DDBJ whole genome shotgun (WGS) entry which is preliminary data.</text>
</comment>
<dbReference type="RefSeq" id="WP_179546914.1">
    <property type="nucleotide sequence ID" value="NZ_BSEW01000001.1"/>
</dbReference>
<feature type="transmembrane region" description="Helical" evidence="3">
    <location>
        <begin position="6"/>
        <end position="28"/>
    </location>
</feature>
<dbReference type="InterPro" id="IPR000253">
    <property type="entry name" value="FHA_dom"/>
</dbReference>
<dbReference type="InterPro" id="IPR032030">
    <property type="entry name" value="YscD_cytoplasmic_dom"/>
</dbReference>
<reference evidence="5 6" key="1">
    <citation type="submission" date="2020-07" db="EMBL/GenBank/DDBJ databases">
        <title>Sequencing the genomes of 1000 actinobacteria strains.</title>
        <authorList>
            <person name="Klenk H.-P."/>
        </authorList>
    </citation>
    <scope>NUCLEOTIDE SEQUENCE [LARGE SCALE GENOMIC DNA]</scope>
    <source>
        <strain evidence="5 6">DSM 26474</strain>
    </source>
</reference>
<keyword evidence="3" id="KW-1133">Transmembrane helix</keyword>
<protein>
    <recommendedName>
        <fullName evidence="4">FHA domain-containing protein</fullName>
    </recommendedName>
</protein>
<feature type="region of interest" description="Disordered" evidence="2">
    <location>
        <begin position="52"/>
        <end position="102"/>
    </location>
</feature>
<name>A0A852SB65_9MICO</name>
<evidence type="ECO:0000313" key="5">
    <source>
        <dbReference type="EMBL" id="NYD69626.1"/>
    </source>
</evidence>
<feature type="compositionally biased region" description="Pro residues" evidence="2">
    <location>
        <begin position="69"/>
        <end position="81"/>
    </location>
</feature>
<dbReference type="InterPro" id="IPR050923">
    <property type="entry name" value="Cell_Proc_Reg/RNA_Proc"/>
</dbReference>
<dbReference type="PANTHER" id="PTHR23308">
    <property type="entry name" value="NUCLEAR INHIBITOR OF PROTEIN PHOSPHATASE-1"/>
    <property type="match status" value="1"/>
</dbReference>
<evidence type="ECO:0000313" key="6">
    <source>
        <dbReference type="Proteomes" id="UP000549913"/>
    </source>
</evidence>
<evidence type="ECO:0000256" key="3">
    <source>
        <dbReference type="SAM" id="Phobius"/>
    </source>
</evidence>
<evidence type="ECO:0000256" key="1">
    <source>
        <dbReference type="ARBA" id="ARBA00022553"/>
    </source>
</evidence>
<keyword evidence="3" id="KW-0812">Transmembrane</keyword>
<keyword evidence="1" id="KW-0597">Phosphoprotein</keyword>
<feature type="domain" description="FHA" evidence="4">
    <location>
        <begin position="126"/>
        <end position="175"/>
    </location>
</feature>
<feature type="compositionally biased region" description="Low complexity" evidence="2">
    <location>
        <begin position="57"/>
        <end position="68"/>
    </location>
</feature>
<dbReference type="Pfam" id="PF16697">
    <property type="entry name" value="Yop-YscD_cpl"/>
    <property type="match status" value="1"/>
</dbReference>
<dbReference type="SMART" id="SM00240">
    <property type="entry name" value="FHA"/>
    <property type="match status" value="1"/>
</dbReference>
<dbReference type="AlphaFoldDB" id="A0A852SB65"/>
<sequence length="198" mass="20946">MSELTLLILQLAFLALLWVFIFIVVYAMRSDLFGQRVRKLRSDAAPAAAAAGGGAAGARSSNAAQAPAPQTPATPAPPAPKVPTFVPAPGTELSGPPRASTANARRLVITSGPKNGSEIPLGTEPLTIGRSSDSSVVIRDDYTSTHHARLMVWGEEWVIQDLDSTNGTFLDGQRVTSPVHVPLNTPIRIGATSFELRR</sequence>
<organism evidence="5 6">
    <name type="scientific">Herbiconiux flava</name>
    <dbReference type="NCBI Taxonomy" id="881268"/>
    <lineage>
        <taxon>Bacteria</taxon>
        <taxon>Bacillati</taxon>
        <taxon>Actinomycetota</taxon>
        <taxon>Actinomycetes</taxon>
        <taxon>Micrococcales</taxon>
        <taxon>Microbacteriaceae</taxon>
        <taxon>Herbiconiux</taxon>
    </lineage>
</organism>
<evidence type="ECO:0000256" key="2">
    <source>
        <dbReference type="SAM" id="MobiDB-lite"/>
    </source>
</evidence>
<dbReference type="PROSITE" id="PS50006">
    <property type="entry name" value="FHA_DOMAIN"/>
    <property type="match status" value="1"/>
</dbReference>
<keyword evidence="3" id="KW-0472">Membrane</keyword>